<dbReference type="Proteomes" id="UP001295684">
    <property type="component" value="Unassembled WGS sequence"/>
</dbReference>
<dbReference type="AlphaFoldDB" id="A0AAD2D0T2"/>
<feature type="compositionally biased region" description="Pro residues" evidence="1">
    <location>
        <begin position="32"/>
        <end position="42"/>
    </location>
</feature>
<evidence type="ECO:0000313" key="3">
    <source>
        <dbReference type="Proteomes" id="UP001295684"/>
    </source>
</evidence>
<feature type="compositionally biased region" description="Pro residues" evidence="1">
    <location>
        <begin position="8"/>
        <end position="21"/>
    </location>
</feature>
<evidence type="ECO:0000313" key="2">
    <source>
        <dbReference type="EMBL" id="CAI2376729.1"/>
    </source>
</evidence>
<reference evidence="2" key="1">
    <citation type="submission" date="2023-07" db="EMBL/GenBank/DDBJ databases">
        <authorList>
            <consortium name="AG Swart"/>
            <person name="Singh M."/>
            <person name="Singh A."/>
            <person name="Seah K."/>
            <person name="Emmerich C."/>
        </authorList>
    </citation>
    <scope>NUCLEOTIDE SEQUENCE</scope>
    <source>
        <strain evidence="2">DP1</strain>
    </source>
</reference>
<evidence type="ECO:0000256" key="1">
    <source>
        <dbReference type="SAM" id="MobiDB-lite"/>
    </source>
</evidence>
<proteinExistence type="predicted"/>
<feature type="region of interest" description="Disordered" evidence="1">
    <location>
        <begin position="1"/>
        <end position="47"/>
    </location>
</feature>
<sequence length="226" mass="25893">MPTDIKPPKPCSKSPPNPISPIPISLHLTPTPFNPSPPPPEPSLVSIPHPNLTARVHKTKLIDKGRRGDIEVQKGEIEPWGKNYNKKVRFRKKKCMKRCMKNTCKTPRMALFEEHFSEQEKILFKQISSSQTLIGQRVGCKTPNRSKIKNIISEKDKPYLHLQTPTKSNSQSDLICFKGPIHPKILKMLNPEVKSFCRCPKQKLKCKLKRKDITCLLKVVQKDKYV</sequence>
<name>A0AAD2D0T2_EUPCR</name>
<keyword evidence="3" id="KW-1185">Reference proteome</keyword>
<dbReference type="EMBL" id="CAMPGE010018299">
    <property type="protein sequence ID" value="CAI2376729.1"/>
    <property type="molecule type" value="Genomic_DNA"/>
</dbReference>
<organism evidence="2 3">
    <name type="scientific">Euplotes crassus</name>
    <dbReference type="NCBI Taxonomy" id="5936"/>
    <lineage>
        <taxon>Eukaryota</taxon>
        <taxon>Sar</taxon>
        <taxon>Alveolata</taxon>
        <taxon>Ciliophora</taxon>
        <taxon>Intramacronucleata</taxon>
        <taxon>Spirotrichea</taxon>
        <taxon>Hypotrichia</taxon>
        <taxon>Euplotida</taxon>
        <taxon>Euplotidae</taxon>
        <taxon>Moneuplotes</taxon>
    </lineage>
</organism>
<protein>
    <submittedName>
        <fullName evidence="2">Uncharacterized protein</fullName>
    </submittedName>
</protein>
<comment type="caution">
    <text evidence="2">The sequence shown here is derived from an EMBL/GenBank/DDBJ whole genome shotgun (WGS) entry which is preliminary data.</text>
</comment>
<gene>
    <name evidence="2" type="ORF">ECRASSUSDP1_LOCUS18102</name>
</gene>
<accession>A0AAD2D0T2</accession>